<protein>
    <submittedName>
        <fullName evidence="1">(northern house mosquito) hypothetical protein</fullName>
    </submittedName>
</protein>
<dbReference type="EMBL" id="HBUE01252265">
    <property type="protein sequence ID" value="CAG6554896.1"/>
    <property type="molecule type" value="Transcribed_RNA"/>
</dbReference>
<dbReference type="EMBL" id="HBUE01252269">
    <property type="protein sequence ID" value="CAG6554901.1"/>
    <property type="molecule type" value="Transcribed_RNA"/>
</dbReference>
<dbReference type="AlphaFoldDB" id="A0A8D8D5T8"/>
<dbReference type="EMBL" id="HBUE01147344">
    <property type="protein sequence ID" value="CAG6503647.1"/>
    <property type="molecule type" value="Transcribed_RNA"/>
</dbReference>
<accession>A0A8D8D5T8</accession>
<name>A0A8D8D5T8_CULPI</name>
<dbReference type="EMBL" id="HBUE01252272">
    <property type="protein sequence ID" value="CAG6554906.1"/>
    <property type="molecule type" value="Transcribed_RNA"/>
</dbReference>
<dbReference type="EMBL" id="HBUE01147338">
    <property type="protein sequence ID" value="CAG6503639.1"/>
    <property type="molecule type" value="Transcribed_RNA"/>
</dbReference>
<sequence>MCHRVRGPLQPGVESFRAVCVRDRVQLLQQSQHCAPAAVSERVPATRQHDHVWAGIASRGNVRAGCAEQLQLHRGAHLGCAEVADGVQVRWDLSGYGCGCHEVAR</sequence>
<proteinExistence type="predicted"/>
<organism evidence="1">
    <name type="scientific">Culex pipiens</name>
    <name type="common">House mosquito</name>
    <dbReference type="NCBI Taxonomy" id="7175"/>
    <lineage>
        <taxon>Eukaryota</taxon>
        <taxon>Metazoa</taxon>
        <taxon>Ecdysozoa</taxon>
        <taxon>Arthropoda</taxon>
        <taxon>Hexapoda</taxon>
        <taxon>Insecta</taxon>
        <taxon>Pterygota</taxon>
        <taxon>Neoptera</taxon>
        <taxon>Endopterygota</taxon>
        <taxon>Diptera</taxon>
        <taxon>Nematocera</taxon>
        <taxon>Culicoidea</taxon>
        <taxon>Culicidae</taxon>
        <taxon>Culicinae</taxon>
        <taxon>Culicini</taxon>
        <taxon>Culex</taxon>
        <taxon>Culex</taxon>
    </lineage>
</organism>
<reference evidence="1" key="1">
    <citation type="submission" date="2021-05" db="EMBL/GenBank/DDBJ databases">
        <authorList>
            <person name="Alioto T."/>
            <person name="Alioto T."/>
            <person name="Gomez Garrido J."/>
        </authorList>
    </citation>
    <scope>NUCLEOTIDE SEQUENCE</scope>
</reference>
<evidence type="ECO:0000313" key="1">
    <source>
        <dbReference type="EMBL" id="CAG6503647.1"/>
    </source>
</evidence>